<dbReference type="EMBL" id="BAMD01000058">
    <property type="protein sequence ID" value="GAF04856.1"/>
    <property type="molecule type" value="Genomic_DNA"/>
</dbReference>
<feature type="domain" description="HTH araC/xylS-type" evidence="4">
    <location>
        <begin position="202"/>
        <end position="300"/>
    </location>
</feature>
<evidence type="ECO:0000259" key="4">
    <source>
        <dbReference type="PROSITE" id="PS01124"/>
    </source>
</evidence>
<dbReference type="PANTHER" id="PTHR43280:SF32">
    <property type="entry name" value="TRANSCRIPTIONAL REGULATORY PROTEIN"/>
    <property type="match status" value="1"/>
</dbReference>
<dbReference type="Proteomes" id="UP000019402">
    <property type="component" value="Unassembled WGS sequence"/>
</dbReference>
<dbReference type="GO" id="GO:0003700">
    <property type="term" value="F:DNA-binding transcription factor activity"/>
    <property type="evidence" value="ECO:0007669"/>
    <property type="project" value="InterPro"/>
</dbReference>
<evidence type="ECO:0000256" key="3">
    <source>
        <dbReference type="ARBA" id="ARBA00023163"/>
    </source>
</evidence>
<dbReference type="PROSITE" id="PS01124">
    <property type="entry name" value="HTH_ARAC_FAMILY_2"/>
    <property type="match status" value="1"/>
</dbReference>
<dbReference type="SMART" id="SM00342">
    <property type="entry name" value="HTH_ARAC"/>
    <property type="match status" value="1"/>
</dbReference>
<dbReference type="Pfam" id="PF12833">
    <property type="entry name" value="HTH_18"/>
    <property type="match status" value="1"/>
</dbReference>
<dbReference type="InterPro" id="IPR037923">
    <property type="entry name" value="HTH-like"/>
</dbReference>
<dbReference type="RefSeq" id="WP_027471828.1">
    <property type="nucleotide sequence ID" value="NZ_BAMD01000058.1"/>
</dbReference>
<keyword evidence="2" id="KW-0238">DNA-binding</keyword>
<dbReference type="OrthoDB" id="1096411at2"/>
<evidence type="ECO:0000256" key="1">
    <source>
        <dbReference type="ARBA" id="ARBA00023015"/>
    </source>
</evidence>
<dbReference type="STRING" id="869213.GCA_000517085_02175"/>
<gene>
    <name evidence="5" type="ORF">JCM21142_93576</name>
</gene>
<accession>W7YJZ0</accession>
<comment type="caution">
    <text evidence="5">The sequence shown here is derived from an EMBL/GenBank/DDBJ whole genome shotgun (WGS) entry which is preliminary data.</text>
</comment>
<dbReference type="InterPro" id="IPR009057">
    <property type="entry name" value="Homeodomain-like_sf"/>
</dbReference>
<dbReference type="Gene3D" id="1.10.10.60">
    <property type="entry name" value="Homeodomain-like"/>
    <property type="match status" value="1"/>
</dbReference>
<evidence type="ECO:0000256" key="2">
    <source>
        <dbReference type="ARBA" id="ARBA00023125"/>
    </source>
</evidence>
<dbReference type="PANTHER" id="PTHR43280">
    <property type="entry name" value="ARAC-FAMILY TRANSCRIPTIONAL REGULATOR"/>
    <property type="match status" value="1"/>
</dbReference>
<dbReference type="InterPro" id="IPR018060">
    <property type="entry name" value="HTH_AraC"/>
</dbReference>
<dbReference type="AlphaFoldDB" id="W7YJZ0"/>
<name>W7YJZ0_9BACT</name>
<evidence type="ECO:0000313" key="6">
    <source>
        <dbReference type="Proteomes" id="UP000019402"/>
    </source>
</evidence>
<dbReference type="Gene3D" id="2.60.120.10">
    <property type="entry name" value="Jelly Rolls"/>
    <property type="match status" value="1"/>
</dbReference>
<dbReference type="Pfam" id="PF02311">
    <property type="entry name" value="AraC_binding"/>
    <property type="match status" value="1"/>
</dbReference>
<keyword evidence="6" id="KW-1185">Reference proteome</keyword>
<dbReference type="eggNOG" id="COG4977">
    <property type="taxonomic scope" value="Bacteria"/>
</dbReference>
<evidence type="ECO:0000313" key="5">
    <source>
        <dbReference type="EMBL" id="GAF04856.1"/>
    </source>
</evidence>
<proteinExistence type="predicted"/>
<reference evidence="5 6" key="1">
    <citation type="journal article" date="2014" name="Genome Announc.">
        <title>Draft Genome Sequence of Cytophaga fermentans JCM 21142T, a Facultative Anaerobe Isolated from Marine Mud.</title>
        <authorList>
            <person name="Starns D."/>
            <person name="Oshima K."/>
            <person name="Suda W."/>
            <person name="Iino T."/>
            <person name="Yuki M."/>
            <person name="Inoue J."/>
            <person name="Kitamura K."/>
            <person name="Iida T."/>
            <person name="Darby A."/>
            <person name="Hattori M."/>
            <person name="Ohkuma M."/>
        </authorList>
    </citation>
    <scope>NUCLEOTIDE SEQUENCE [LARGE SCALE GENOMIC DNA]</scope>
    <source>
        <strain evidence="5 6">JCM 21142</strain>
    </source>
</reference>
<dbReference type="SUPFAM" id="SSF46689">
    <property type="entry name" value="Homeodomain-like"/>
    <property type="match status" value="1"/>
</dbReference>
<sequence>MNKKNIPFHRYSDTHKHVSIINGNPALSIDPDFPFVLTQFNYMEHEALSAQAHRHDYYEILFIEEGEGQHIIDFEAYNVKAPSYFFISKGQVHFWKHIKSLKGKALLFPREFLISPATNVRTESDLLSFDSLNKAPQLSIDESDLPKLQELLKCIEEEFNMQSGRSLSVIRSFIHILLIQLLRIYNEEHIENLLDTTHTMVRKFRQLVSDHFLNIRSVQEYAHMIGISTSHLRDSVKEITGYSPGQIIRQELIFEAKRKLANTTLTTAEIAYSLNFEDASYFSRFFKRETGISPLKFREEIMIKYQFSG</sequence>
<keyword evidence="3" id="KW-0804">Transcription</keyword>
<dbReference type="SUPFAM" id="SSF51215">
    <property type="entry name" value="Regulatory protein AraC"/>
    <property type="match status" value="1"/>
</dbReference>
<dbReference type="InterPro" id="IPR014710">
    <property type="entry name" value="RmlC-like_jellyroll"/>
</dbReference>
<dbReference type="GO" id="GO:0043565">
    <property type="term" value="F:sequence-specific DNA binding"/>
    <property type="evidence" value="ECO:0007669"/>
    <property type="project" value="InterPro"/>
</dbReference>
<protein>
    <submittedName>
        <fullName evidence="5">L-rhamnose operon regulatory protein RhaS</fullName>
    </submittedName>
</protein>
<organism evidence="5 6">
    <name type="scientific">Saccharicrinis fermentans DSM 9555 = JCM 21142</name>
    <dbReference type="NCBI Taxonomy" id="869213"/>
    <lineage>
        <taxon>Bacteria</taxon>
        <taxon>Pseudomonadati</taxon>
        <taxon>Bacteroidota</taxon>
        <taxon>Bacteroidia</taxon>
        <taxon>Marinilabiliales</taxon>
        <taxon>Marinilabiliaceae</taxon>
        <taxon>Saccharicrinis</taxon>
    </lineage>
</organism>
<keyword evidence="1" id="KW-0805">Transcription regulation</keyword>
<dbReference type="InterPro" id="IPR003313">
    <property type="entry name" value="AraC-bd"/>
</dbReference>